<dbReference type="AlphaFoldDB" id="A0A173MHC2"/>
<keyword evidence="4" id="KW-1185">Reference proteome</keyword>
<dbReference type="KEGG" id="fln:FLA_3015"/>
<feature type="signal peptide" evidence="1">
    <location>
        <begin position="1"/>
        <end position="33"/>
    </location>
</feature>
<accession>A0A173MHC2</accession>
<dbReference type="SUPFAM" id="SSF54427">
    <property type="entry name" value="NTF2-like"/>
    <property type="match status" value="1"/>
</dbReference>
<dbReference type="OrthoDB" id="1357763at2"/>
<dbReference type="InterPro" id="IPR027843">
    <property type="entry name" value="DUF4440"/>
</dbReference>
<gene>
    <name evidence="3" type="ORF">SAMN05421788_102378</name>
</gene>
<evidence type="ECO:0000313" key="4">
    <source>
        <dbReference type="Proteomes" id="UP000186917"/>
    </source>
</evidence>
<feature type="domain" description="DUF4440" evidence="2">
    <location>
        <begin position="44"/>
        <end position="165"/>
    </location>
</feature>
<dbReference type="Gene3D" id="3.10.450.50">
    <property type="match status" value="1"/>
</dbReference>
<evidence type="ECO:0000313" key="3">
    <source>
        <dbReference type="EMBL" id="SIS96712.1"/>
    </source>
</evidence>
<feature type="chain" id="PRO_5030022968" description="DUF4440 domain-containing protein" evidence="1">
    <location>
        <begin position="34"/>
        <end position="274"/>
    </location>
</feature>
<keyword evidence="1" id="KW-0732">Signal</keyword>
<proteinExistence type="predicted"/>
<organism evidence="3 4">
    <name type="scientific">Filimonas lacunae</name>
    <dbReference type="NCBI Taxonomy" id="477680"/>
    <lineage>
        <taxon>Bacteria</taxon>
        <taxon>Pseudomonadati</taxon>
        <taxon>Bacteroidota</taxon>
        <taxon>Chitinophagia</taxon>
        <taxon>Chitinophagales</taxon>
        <taxon>Chitinophagaceae</taxon>
        <taxon>Filimonas</taxon>
    </lineage>
</organism>
<dbReference type="STRING" id="477680.SAMN05421788_102378"/>
<evidence type="ECO:0000256" key="1">
    <source>
        <dbReference type="SAM" id="SignalP"/>
    </source>
</evidence>
<dbReference type="Pfam" id="PF14534">
    <property type="entry name" value="DUF4440"/>
    <property type="match status" value="1"/>
</dbReference>
<sequence length="274" mass="30812">MLIFYQLVAMKKNKLLSHCLLLLIIAPGIPVIAQEKDAEIAAIIKQQDSLFWQAYNSCDTTAMASFFSDDAEFYHDKGGLTVGLPALKASFSAGMCKPDRTFHLRREEVAGTVKVFSLRKNNEIYGAIITGEHVFYLTEKGKNEYLDGHALFTHTWRRLNGKWLMTRVLSYDHGPATYVNKRVAVTVPDKILKTYEGSYAGAQNAITITAGSNVLNMKIGEKLFVLYAEKENLFFSKDRDLTFEFVKTGAVVIKVLVRERGEVVEVEERKVAAK</sequence>
<dbReference type="EMBL" id="FTOR01000002">
    <property type="protein sequence ID" value="SIS96712.1"/>
    <property type="molecule type" value="Genomic_DNA"/>
</dbReference>
<dbReference type="InterPro" id="IPR032710">
    <property type="entry name" value="NTF2-like_dom_sf"/>
</dbReference>
<reference evidence="4" key="1">
    <citation type="submission" date="2017-01" db="EMBL/GenBank/DDBJ databases">
        <authorList>
            <person name="Varghese N."/>
            <person name="Submissions S."/>
        </authorList>
    </citation>
    <scope>NUCLEOTIDE SEQUENCE [LARGE SCALE GENOMIC DNA]</scope>
    <source>
        <strain evidence="4">DSM 21054</strain>
    </source>
</reference>
<name>A0A173MHC2_9BACT</name>
<protein>
    <recommendedName>
        <fullName evidence="2">DUF4440 domain-containing protein</fullName>
    </recommendedName>
</protein>
<evidence type="ECO:0000259" key="2">
    <source>
        <dbReference type="Pfam" id="PF14534"/>
    </source>
</evidence>
<dbReference type="Proteomes" id="UP000186917">
    <property type="component" value="Unassembled WGS sequence"/>
</dbReference>